<organism evidence="1 2">
    <name type="scientific">Eruca vesicaria subsp. sativa</name>
    <name type="common">Garden rocket</name>
    <name type="synonym">Eruca sativa</name>
    <dbReference type="NCBI Taxonomy" id="29727"/>
    <lineage>
        <taxon>Eukaryota</taxon>
        <taxon>Viridiplantae</taxon>
        <taxon>Streptophyta</taxon>
        <taxon>Embryophyta</taxon>
        <taxon>Tracheophyta</taxon>
        <taxon>Spermatophyta</taxon>
        <taxon>Magnoliopsida</taxon>
        <taxon>eudicotyledons</taxon>
        <taxon>Gunneridae</taxon>
        <taxon>Pentapetalae</taxon>
        <taxon>rosids</taxon>
        <taxon>malvids</taxon>
        <taxon>Brassicales</taxon>
        <taxon>Brassicaceae</taxon>
        <taxon>Brassiceae</taxon>
        <taxon>Eruca</taxon>
    </lineage>
</organism>
<gene>
    <name evidence="1" type="ORF">ERUC_LOCUS40912</name>
</gene>
<evidence type="ECO:0000313" key="2">
    <source>
        <dbReference type="Proteomes" id="UP001642260"/>
    </source>
</evidence>
<reference evidence="1 2" key="1">
    <citation type="submission" date="2022-03" db="EMBL/GenBank/DDBJ databases">
        <authorList>
            <person name="Macdonald S."/>
            <person name="Ahmed S."/>
            <person name="Newling K."/>
        </authorList>
    </citation>
    <scope>NUCLEOTIDE SEQUENCE [LARGE SCALE GENOMIC DNA]</scope>
</reference>
<dbReference type="EMBL" id="CAKOAT010796264">
    <property type="protein sequence ID" value="CAH8388429.1"/>
    <property type="molecule type" value="Genomic_DNA"/>
</dbReference>
<proteinExistence type="predicted"/>
<protein>
    <recommendedName>
        <fullName evidence="3">Alpha/beta hydrolase fold-3 domain-containing protein</fullName>
    </recommendedName>
</protein>
<dbReference type="InterPro" id="IPR029058">
    <property type="entry name" value="AB_hydrolase_fold"/>
</dbReference>
<name>A0ABC8LXN5_ERUVS</name>
<dbReference type="AlphaFoldDB" id="A0ABC8LXN5"/>
<dbReference type="Proteomes" id="UP001642260">
    <property type="component" value="Unassembled WGS sequence"/>
</dbReference>
<dbReference type="PANTHER" id="PTHR23024">
    <property type="entry name" value="ARYLACETAMIDE DEACETYLASE"/>
    <property type="match status" value="1"/>
</dbReference>
<dbReference type="PANTHER" id="PTHR23024:SF546">
    <property type="entry name" value="CARBOXYLESTERASE 120-RELATED"/>
    <property type="match status" value="1"/>
</dbReference>
<keyword evidence="2" id="KW-1185">Reference proteome</keyword>
<accession>A0ABC8LXN5</accession>
<sequence>MSEPSPLSDPYAYMRNKDDSITRYPTRIKDILIVKKTSTWMRLYVPTPVLNGDVSSEKLPLVVYFHAACSTCSLWGHTPVVTWLTTSPWMICLPVFANRDHVYSNPTVGYGPDNMEEMGRLGWKVMVSGGEEDPLIDRQRDVAKLMKEKGVHVVERFTDGDVYRFELGYTSETQTLFASIRNFISSSAP</sequence>
<evidence type="ECO:0008006" key="3">
    <source>
        <dbReference type="Google" id="ProtNLM"/>
    </source>
</evidence>
<comment type="caution">
    <text evidence="1">The sequence shown here is derived from an EMBL/GenBank/DDBJ whole genome shotgun (WGS) entry which is preliminary data.</text>
</comment>
<dbReference type="InterPro" id="IPR050466">
    <property type="entry name" value="Carboxylest/Gibb_receptor"/>
</dbReference>
<evidence type="ECO:0000313" key="1">
    <source>
        <dbReference type="EMBL" id="CAH8388429.1"/>
    </source>
</evidence>
<dbReference type="Gene3D" id="3.40.50.1820">
    <property type="entry name" value="alpha/beta hydrolase"/>
    <property type="match status" value="1"/>
</dbReference>